<evidence type="ECO:0000313" key="2">
    <source>
        <dbReference type="Proteomes" id="UP000765509"/>
    </source>
</evidence>
<gene>
    <name evidence="1" type="ORF">O181_012962</name>
</gene>
<sequence>MDHQILEAKYKSVLKKVRQVNDPMPQDLNPPVSRDHYGTPLNNTHLYFKKPSRSPMKDGKQLILAHQGGYKMKKYIYSKNVITLKEKEIAFCEGKRGLPKSSCGKLYKIPVMPHETWKKKQIHIPK</sequence>
<accession>A0A9Q3GNH7</accession>
<proteinExistence type="predicted"/>
<protein>
    <submittedName>
        <fullName evidence="1">Uncharacterized protein</fullName>
    </submittedName>
</protein>
<dbReference type="Proteomes" id="UP000765509">
    <property type="component" value="Unassembled WGS sequence"/>
</dbReference>
<keyword evidence="2" id="KW-1185">Reference proteome</keyword>
<evidence type="ECO:0000313" key="1">
    <source>
        <dbReference type="EMBL" id="MBW0473247.1"/>
    </source>
</evidence>
<reference evidence="1" key="1">
    <citation type="submission" date="2021-03" db="EMBL/GenBank/DDBJ databases">
        <title>Draft genome sequence of rust myrtle Austropuccinia psidii MF-1, a brazilian biotype.</title>
        <authorList>
            <person name="Quecine M.C."/>
            <person name="Pachon D.M.R."/>
            <person name="Bonatelli M.L."/>
            <person name="Correr F.H."/>
            <person name="Franceschini L.M."/>
            <person name="Leite T.F."/>
            <person name="Margarido G.R.A."/>
            <person name="Almeida C.A."/>
            <person name="Ferrarezi J.A."/>
            <person name="Labate C.A."/>
        </authorList>
    </citation>
    <scope>NUCLEOTIDE SEQUENCE</scope>
    <source>
        <strain evidence="1">MF-1</strain>
    </source>
</reference>
<dbReference type="AlphaFoldDB" id="A0A9Q3GNH7"/>
<organism evidence="1 2">
    <name type="scientific">Austropuccinia psidii MF-1</name>
    <dbReference type="NCBI Taxonomy" id="1389203"/>
    <lineage>
        <taxon>Eukaryota</taxon>
        <taxon>Fungi</taxon>
        <taxon>Dikarya</taxon>
        <taxon>Basidiomycota</taxon>
        <taxon>Pucciniomycotina</taxon>
        <taxon>Pucciniomycetes</taxon>
        <taxon>Pucciniales</taxon>
        <taxon>Sphaerophragmiaceae</taxon>
        <taxon>Austropuccinia</taxon>
    </lineage>
</organism>
<dbReference type="OrthoDB" id="2506989at2759"/>
<name>A0A9Q3GNH7_9BASI</name>
<comment type="caution">
    <text evidence="1">The sequence shown here is derived from an EMBL/GenBank/DDBJ whole genome shotgun (WGS) entry which is preliminary data.</text>
</comment>
<dbReference type="EMBL" id="AVOT02003344">
    <property type="protein sequence ID" value="MBW0473247.1"/>
    <property type="molecule type" value="Genomic_DNA"/>
</dbReference>